<feature type="region of interest" description="Disordered" evidence="2">
    <location>
        <begin position="1"/>
        <end position="48"/>
    </location>
</feature>
<keyword evidence="4" id="KW-1185">Reference proteome</keyword>
<dbReference type="Proteomes" id="UP000016932">
    <property type="component" value="Unassembled WGS sequence"/>
</dbReference>
<keyword evidence="1" id="KW-0175">Coiled coil</keyword>
<name>M3AHU6_PSEFD</name>
<feature type="coiled-coil region" evidence="1">
    <location>
        <begin position="246"/>
        <end position="302"/>
    </location>
</feature>
<feature type="compositionally biased region" description="Pro residues" evidence="2">
    <location>
        <begin position="1"/>
        <end position="10"/>
    </location>
</feature>
<sequence>MLPATTPPRTPQRLDSDSDISTSQLPAIKAHLSHSRPRRRPPRPGIHSRRWTLCSRGWQPKEVLAAKHIEMSARLDAAVALKEECGACCIDKLEAAVALKEKHERQSGCRHCAEGRAYHSLVGHSLHSLVGVIQMNAKIDPAIARNEAHVARRFSLSTPKTTHIDMNAKLDPAIALNDKHVPRRLTLSILKTMHIQMNANSIPPPRSTRSMSHADTLSTLKKFRIEEELAKEDDSQVNGLDSLSMSNKMRTEEKELAREKLALQEEHTHRGSHAQWLEAGGQMRIEDELDKEEAKLNGLRQQEHGARSLGTPFMRKKMRTEEPTEEAELNGMRQQEHGARSLGTPFMRKKMRTEEPTEEAELNGWEEEEEEWDSRLGVYMRKKMRTQELAKEEAELNGLEQEECNSRPRHPLHAQEDAHRGGARQGGGTSNTELAGPDSNPP</sequence>
<dbReference type="KEGG" id="pfj:MYCFIDRAFT_180749"/>
<proteinExistence type="predicted"/>
<evidence type="ECO:0000256" key="1">
    <source>
        <dbReference type="SAM" id="Coils"/>
    </source>
</evidence>
<feature type="compositionally biased region" description="Acidic residues" evidence="2">
    <location>
        <begin position="356"/>
        <end position="372"/>
    </location>
</feature>
<dbReference type="VEuPathDB" id="FungiDB:MYCFIDRAFT_180749"/>
<evidence type="ECO:0000256" key="2">
    <source>
        <dbReference type="SAM" id="MobiDB-lite"/>
    </source>
</evidence>
<reference evidence="3 4" key="1">
    <citation type="journal article" date="2012" name="PLoS Pathog.">
        <title>Diverse lifestyles and strategies of plant pathogenesis encoded in the genomes of eighteen Dothideomycetes fungi.</title>
        <authorList>
            <person name="Ohm R.A."/>
            <person name="Feau N."/>
            <person name="Henrissat B."/>
            <person name="Schoch C.L."/>
            <person name="Horwitz B.A."/>
            <person name="Barry K.W."/>
            <person name="Condon B.J."/>
            <person name="Copeland A.C."/>
            <person name="Dhillon B."/>
            <person name="Glaser F."/>
            <person name="Hesse C.N."/>
            <person name="Kosti I."/>
            <person name="LaButti K."/>
            <person name="Lindquist E.A."/>
            <person name="Lucas S."/>
            <person name="Salamov A.A."/>
            <person name="Bradshaw R.E."/>
            <person name="Ciuffetti L."/>
            <person name="Hamelin R.C."/>
            <person name="Kema G.H.J."/>
            <person name="Lawrence C."/>
            <person name="Scott J.A."/>
            <person name="Spatafora J.W."/>
            <person name="Turgeon B.G."/>
            <person name="de Wit P.J.G.M."/>
            <person name="Zhong S."/>
            <person name="Goodwin S.B."/>
            <person name="Grigoriev I.V."/>
        </authorList>
    </citation>
    <scope>NUCLEOTIDE SEQUENCE [LARGE SCALE GENOMIC DNA]</scope>
    <source>
        <strain evidence="3 4">CIRAD86</strain>
    </source>
</reference>
<dbReference type="AlphaFoldDB" id="M3AHU6"/>
<evidence type="ECO:0000313" key="3">
    <source>
        <dbReference type="EMBL" id="EME76763.1"/>
    </source>
</evidence>
<dbReference type="GeneID" id="19334507"/>
<gene>
    <name evidence="3" type="ORF">MYCFIDRAFT_180749</name>
</gene>
<organism evidence="3 4">
    <name type="scientific">Pseudocercospora fijiensis (strain CIRAD86)</name>
    <name type="common">Black leaf streak disease fungus</name>
    <name type="synonym">Mycosphaerella fijiensis</name>
    <dbReference type="NCBI Taxonomy" id="383855"/>
    <lineage>
        <taxon>Eukaryota</taxon>
        <taxon>Fungi</taxon>
        <taxon>Dikarya</taxon>
        <taxon>Ascomycota</taxon>
        <taxon>Pezizomycotina</taxon>
        <taxon>Dothideomycetes</taxon>
        <taxon>Dothideomycetidae</taxon>
        <taxon>Mycosphaerellales</taxon>
        <taxon>Mycosphaerellaceae</taxon>
        <taxon>Pseudocercospora</taxon>
    </lineage>
</organism>
<accession>M3AHU6</accession>
<dbReference type="HOGENOM" id="CLU_619828_0_0_1"/>
<evidence type="ECO:0000313" key="4">
    <source>
        <dbReference type="Proteomes" id="UP000016932"/>
    </source>
</evidence>
<protein>
    <submittedName>
        <fullName evidence="3">Uncharacterized protein</fullName>
    </submittedName>
</protein>
<feature type="region of interest" description="Disordered" evidence="2">
    <location>
        <begin position="319"/>
        <end position="372"/>
    </location>
</feature>
<feature type="compositionally biased region" description="Basic residues" evidence="2">
    <location>
        <begin position="31"/>
        <end position="48"/>
    </location>
</feature>
<dbReference type="EMBL" id="KB446576">
    <property type="protein sequence ID" value="EME76763.1"/>
    <property type="molecule type" value="Genomic_DNA"/>
</dbReference>
<dbReference type="RefSeq" id="XP_007932676.1">
    <property type="nucleotide sequence ID" value="XM_007934485.1"/>
</dbReference>
<feature type="region of interest" description="Disordered" evidence="2">
    <location>
        <begin position="387"/>
        <end position="442"/>
    </location>
</feature>